<feature type="compositionally biased region" description="Polar residues" evidence="5">
    <location>
        <begin position="488"/>
        <end position="499"/>
    </location>
</feature>
<comment type="caution">
    <text evidence="7">The sequence shown here is derived from an EMBL/GenBank/DDBJ whole genome shotgun (WGS) entry which is preliminary data.</text>
</comment>
<dbReference type="AlphaFoldDB" id="A0A8H6VGP1"/>
<evidence type="ECO:0000259" key="6">
    <source>
        <dbReference type="Pfam" id="PF08167"/>
    </source>
</evidence>
<gene>
    <name evidence="7" type="ORF">HII31_08689</name>
</gene>
<dbReference type="InterPro" id="IPR016024">
    <property type="entry name" value="ARM-type_fold"/>
</dbReference>
<feature type="region of interest" description="Disordered" evidence="5">
    <location>
        <begin position="591"/>
        <end position="614"/>
    </location>
</feature>
<feature type="compositionally biased region" description="Acidic residues" evidence="5">
    <location>
        <begin position="743"/>
        <end position="755"/>
    </location>
</feature>
<evidence type="ECO:0000256" key="4">
    <source>
        <dbReference type="ARBA" id="ARBA00023242"/>
    </source>
</evidence>
<keyword evidence="8" id="KW-1185">Reference proteome</keyword>
<feature type="domain" description="Pre-rRNA-processing protein RIX1 N-terminal" evidence="6">
    <location>
        <begin position="12"/>
        <end position="207"/>
    </location>
</feature>
<comment type="similarity">
    <text evidence="2">Belongs to the RIX1/PELP1 family.</text>
</comment>
<feature type="compositionally biased region" description="Acidic residues" evidence="5">
    <location>
        <begin position="628"/>
        <end position="637"/>
    </location>
</feature>
<dbReference type="PANTHER" id="PTHR34105:SF1">
    <property type="entry name" value="PROLINE-, GLUTAMIC ACID- AND LEUCINE-RICH PROTEIN 1"/>
    <property type="match status" value="1"/>
</dbReference>
<evidence type="ECO:0000256" key="1">
    <source>
        <dbReference type="ARBA" id="ARBA00004123"/>
    </source>
</evidence>
<accession>A0A8H6VGP1</accession>
<sequence length="755" mass="81706">MAQPSPQSLSTLRAVTYRITTTPSQELPLVVAQISAAIWSCRDLISLPSENKQNREKAEILKRFHTRIGSLLQERSIEGRWAAVVLVKATIEAGGLEVLSKCNAWVKTLIGYLKKPDPPTTRNLTLITLTRIFMLTWDYSNLVREITTPNLTALVPICLSNLENKRCSSKELETILEAFVTLLPRHPTIFRNNEAKLRSILSSVLSGVSLQTGSRCAYSESQRAAAERLLVLLHHCAPKQGSSEKWADTLKAHTQAAHATCDRVFRAVHEHWQSATGVETSAPVHQIMNGDLESENEDAAGLKPWKGVFAGSERLIALLRVIDAHLTTATSASISVPIGILEDLLARVFSVVPAIAKQDSLKANNQISKDEREAMFAALPRIHVAALRLTASIYSRFQSAASALVSITTERILPVFQAQHDDGVREAVFSLVQQFVDRSGLSMTRNEVSDLSPVLKAACQEIFPASELKSPSQNDTGGVKQQLGLSGGQVTQSHPTNRSAVVESARNLLHAVLRKVDAGLLGPQIRAQIDRAAIVTRDQQLLTASVMNPARKNNSNQNESSLMTFLAREFGGCTETEALLRPRMPLVRVAKSGHEEDDEAENASEDEENDDDELGDAEDVEMEEIAGPDGAGEEAEQEVAHAPDPSFDAAQGADEDPLPGDSKAVLTASEMSSTGKRRADDGVDAGGAFKRAKTNSPKPQMPPTVASAPVNSSQATFASAVPEQPDFGDDDSDLEIPALNPDSDTDPEDAAEDSE</sequence>
<evidence type="ECO:0000256" key="2">
    <source>
        <dbReference type="ARBA" id="ARBA00010511"/>
    </source>
</evidence>
<dbReference type="OrthoDB" id="20900at2759"/>
<evidence type="ECO:0000313" key="7">
    <source>
        <dbReference type="EMBL" id="KAF7189867.1"/>
    </source>
</evidence>
<dbReference type="Pfam" id="PF08167">
    <property type="entry name" value="RIX1"/>
    <property type="match status" value="1"/>
</dbReference>
<dbReference type="InterPro" id="IPR012583">
    <property type="entry name" value="RIX1_N"/>
</dbReference>
<name>A0A8H6VGP1_9PEZI</name>
<organism evidence="7 8">
    <name type="scientific">Pseudocercospora fuligena</name>
    <dbReference type="NCBI Taxonomy" id="685502"/>
    <lineage>
        <taxon>Eukaryota</taxon>
        <taxon>Fungi</taxon>
        <taxon>Dikarya</taxon>
        <taxon>Ascomycota</taxon>
        <taxon>Pezizomycotina</taxon>
        <taxon>Dothideomycetes</taxon>
        <taxon>Dothideomycetidae</taxon>
        <taxon>Mycosphaerellales</taxon>
        <taxon>Mycosphaerellaceae</taxon>
        <taxon>Pseudocercospora</taxon>
    </lineage>
</organism>
<keyword evidence="4" id="KW-0539">Nucleus</keyword>
<dbReference type="GO" id="GO:0005634">
    <property type="term" value="C:nucleus"/>
    <property type="evidence" value="ECO:0007669"/>
    <property type="project" value="UniProtKB-SubCell"/>
</dbReference>
<dbReference type="SUPFAM" id="SSF48371">
    <property type="entry name" value="ARM repeat"/>
    <property type="match status" value="1"/>
</dbReference>
<reference evidence="7" key="1">
    <citation type="submission" date="2020-04" db="EMBL/GenBank/DDBJ databases">
        <title>Draft genome resource of the tomato pathogen Pseudocercospora fuligena.</title>
        <authorList>
            <person name="Zaccaron A."/>
        </authorList>
    </citation>
    <scope>NUCLEOTIDE SEQUENCE</scope>
    <source>
        <strain evidence="7">PF001</strain>
    </source>
</reference>
<proteinExistence type="inferred from homology"/>
<feature type="compositionally biased region" description="Acidic residues" evidence="5">
    <location>
        <begin position="595"/>
        <end position="614"/>
    </location>
</feature>
<feature type="region of interest" description="Disordered" evidence="5">
    <location>
        <begin position="628"/>
        <end position="755"/>
    </location>
</feature>
<dbReference type="PANTHER" id="PTHR34105">
    <property type="entry name" value="PROLINE-, GLUTAMIC ACID- AND LEUCINE-RICH PROTEIN 1"/>
    <property type="match status" value="1"/>
</dbReference>
<dbReference type="EMBL" id="JABCIY010000177">
    <property type="protein sequence ID" value="KAF7189867.1"/>
    <property type="molecule type" value="Genomic_DNA"/>
</dbReference>
<feature type="region of interest" description="Disordered" evidence="5">
    <location>
        <begin position="466"/>
        <end position="499"/>
    </location>
</feature>
<protein>
    <recommendedName>
        <fullName evidence="3">Pre-rRNA-processing protein RIX1</fullName>
    </recommendedName>
</protein>
<evidence type="ECO:0000256" key="3">
    <source>
        <dbReference type="ARBA" id="ARBA00021502"/>
    </source>
</evidence>
<evidence type="ECO:0000313" key="8">
    <source>
        <dbReference type="Proteomes" id="UP000660729"/>
    </source>
</evidence>
<dbReference type="Proteomes" id="UP000660729">
    <property type="component" value="Unassembled WGS sequence"/>
</dbReference>
<evidence type="ECO:0000256" key="5">
    <source>
        <dbReference type="SAM" id="MobiDB-lite"/>
    </source>
</evidence>
<comment type="subcellular location">
    <subcellularLocation>
        <location evidence="1">Nucleus</location>
    </subcellularLocation>
</comment>
<dbReference type="GO" id="GO:0006364">
    <property type="term" value="P:rRNA processing"/>
    <property type="evidence" value="ECO:0007669"/>
    <property type="project" value="TreeGrafter"/>
</dbReference>